<dbReference type="Pfam" id="PF00175">
    <property type="entry name" value="NAD_binding_1"/>
    <property type="match status" value="1"/>
</dbReference>
<dbReference type="InterPro" id="IPR001433">
    <property type="entry name" value="OxRdtase_FAD/NAD-bd"/>
</dbReference>
<accession>A0A1H4F8M3</accession>
<organism evidence="2 3">
    <name type="scientific">Chitinophaga terrae</name>
    <name type="common">ex Kim and Jung 2007</name>
    <dbReference type="NCBI Taxonomy" id="408074"/>
    <lineage>
        <taxon>Bacteria</taxon>
        <taxon>Pseudomonadati</taxon>
        <taxon>Bacteroidota</taxon>
        <taxon>Chitinophagia</taxon>
        <taxon>Chitinophagales</taxon>
        <taxon>Chitinophagaceae</taxon>
        <taxon>Chitinophaga</taxon>
    </lineage>
</organism>
<dbReference type="EMBL" id="FNRL01000023">
    <property type="protein sequence ID" value="SEA93138.1"/>
    <property type="molecule type" value="Genomic_DNA"/>
</dbReference>
<dbReference type="STRING" id="408074.SAMN05660909_04197"/>
<reference evidence="3" key="1">
    <citation type="submission" date="2016-10" db="EMBL/GenBank/DDBJ databases">
        <authorList>
            <person name="Varghese N."/>
            <person name="Submissions S."/>
        </authorList>
    </citation>
    <scope>NUCLEOTIDE SEQUENCE [LARGE SCALE GENOMIC DNA]</scope>
    <source>
        <strain evidence="3">DSM 23920</strain>
    </source>
</reference>
<evidence type="ECO:0000313" key="2">
    <source>
        <dbReference type="EMBL" id="SEA93138.1"/>
    </source>
</evidence>
<dbReference type="CDD" id="cd00322">
    <property type="entry name" value="FNR_like"/>
    <property type="match status" value="1"/>
</dbReference>
<gene>
    <name evidence="2" type="ORF">SAMN05660909_04197</name>
</gene>
<dbReference type="InterPro" id="IPR017927">
    <property type="entry name" value="FAD-bd_FR_type"/>
</dbReference>
<sequence length="272" mass="31323">MPVGCFLGFFNPGPNRSISIYFCYIHHNENLPLMVEGWLTGIVTKLVDATHNTRRFWIQIPDLEAFHFKPGQFVTLDLPIHEKKNKRWRSYSIASWPDGTNTFELVIVLLEGGAGSTYLFNEIKVGSELQVRGPQGVFVLPDSLEQELFLICTGTGIAPFRSMVHYIHQHQVKHAPIHLIFGCRYQQDLLYADELGQLAAEMPGFHYIPTLSRDHDWTGHKGYVHQVYEQMLEHRPPANFYLCGWKAMIDEAKQRIMALGYDRHAIHQELYG</sequence>
<dbReference type="Gene3D" id="3.40.50.80">
    <property type="entry name" value="Nucleotide-binding domain of ferredoxin-NADP reductase (FNR) module"/>
    <property type="match status" value="1"/>
</dbReference>
<dbReference type="Pfam" id="PF00970">
    <property type="entry name" value="FAD_binding_6"/>
    <property type="match status" value="1"/>
</dbReference>
<dbReference type="PROSITE" id="PS51384">
    <property type="entry name" value="FAD_FR"/>
    <property type="match status" value="1"/>
</dbReference>
<name>A0A1H4F8M3_9BACT</name>
<evidence type="ECO:0000259" key="1">
    <source>
        <dbReference type="PROSITE" id="PS51384"/>
    </source>
</evidence>
<dbReference type="PANTHER" id="PTHR47354">
    <property type="entry name" value="NADH OXIDOREDUCTASE HCR"/>
    <property type="match status" value="1"/>
</dbReference>
<dbReference type="InterPro" id="IPR017938">
    <property type="entry name" value="Riboflavin_synthase-like_b-brl"/>
</dbReference>
<dbReference type="Proteomes" id="UP000199656">
    <property type="component" value="Unassembled WGS sequence"/>
</dbReference>
<dbReference type="Gene3D" id="2.40.30.10">
    <property type="entry name" value="Translation factors"/>
    <property type="match status" value="1"/>
</dbReference>
<dbReference type="PRINTS" id="PR00371">
    <property type="entry name" value="FPNCR"/>
</dbReference>
<dbReference type="AlphaFoldDB" id="A0A1H4F8M3"/>
<dbReference type="PANTHER" id="PTHR47354:SF5">
    <property type="entry name" value="PROTEIN RFBI"/>
    <property type="match status" value="1"/>
</dbReference>
<dbReference type="InterPro" id="IPR001709">
    <property type="entry name" value="Flavoprot_Pyr_Nucl_cyt_Rdtase"/>
</dbReference>
<dbReference type="SUPFAM" id="SSF63380">
    <property type="entry name" value="Riboflavin synthase domain-like"/>
    <property type="match status" value="1"/>
</dbReference>
<dbReference type="InterPro" id="IPR039261">
    <property type="entry name" value="FNR_nucleotide-bd"/>
</dbReference>
<keyword evidence="3" id="KW-1185">Reference proteome</keyword>
<dbReference type="InterPro" id="IPR050415">
    <property type="entry name" value="MRET"/>
</dbReference>
<dbReference type="InterPro" id="IPR008333">
    <property type="entry name" value="Cbr1-like_FAD-bd_dom"/>
</dbReference>
<proteinExistence type="predicted"/>
<evidence type="ECO:0000313" key="3">
    <source>
        <dbReference type="Proteomes" id="UP000199656"/>
    </source>
</evidence>
<dbReference type="SUPFAM" id="SSF52343">
    <property type="entry name" value="Ferredoxin reductase-like, C-terminal NADP-linked domain"/>
    <property type="match status" value="1"/>
</dbReference>
<protein>
    <submittedName>
        <fullName evidence="2">CDP-4-dehydro-6-deoxyglucose reductase</fullName>
    </submittedName>
</protein>
<dbReference type="PRINTS" id="PR00410">
    <property type="entry name" value="PHEHYDRXLASE"/>
</dbReference>
<dbReference type="GO" id="GO:0016491">
    <property type="term" value="F:oxidoreductase activity"/>
    <property type="evidence" value="ECO:0007669"/>
    <property type="project" value="InterPro"/>
</dbReference>
<feature type="domain" description="FAD-binding FR-type" evidence="1">
    <location>
        <begin position="36"/>
        <end position="141"/>
    </location>
</feature>